<reference evidence="1 2" key="1">
    <citation type="submission" date="2018-01" db="EMBL/GenBank/DDBJ databases">
        <title>Genome characterization of the sugarcane-associated fungus Trichoderma ghanense CCMA-1212 and their application in lignocelulose bioconversion.</title>
        <authorList>
            <person name="Steindorff A.S."/>
            <person name="Mendes T.D."/>
            <person name="Vilela E.S.D."/>
            <person name="Rodrigues D.S."/>
            <person name="Formighieri E.F."/>
            <person name="Melo I.S."/>
            <person name="Favaro L.C.L."/>
        </authorList>
    </citation>
    <scope>NUCLEOTIDE SEQUENCE [LARGE SCALE GENOMIC DNA]</scope>
    <source>
        <strain evidence="1 2">CCMA-1212</strain>
    </source>
</reference>
<sequence length="117" mass="12867">LRICQVARRPCLGAGGILPYEPQANRGIIKHGHPVKARQLRRERCVRLLILPIQITATDDEELGNSMNNMGHSAGIHTFGVHADMLSTPLCHAIAQLGNLDDARVNPFLNQSMNLQV</sequence>
<evidence type="ECO:0000313" key="2">
    <source>
        <dbReference type="Proteomes" id="UP001642720"/>
    </source>
</evidence>
<dbReference type="RefSeq" id="XP_073554795.1">
    <property type="nucleotide sequence ID" value="XM_073706790.1"/>
</dbReference>
<name>A0ABY2GSC3_9HYPO</name>
<protein>
    <submittedName>
        <fullName evidence="1">Uncharacterized protein</fullName>
    </submittedName>
</protein>
<dbReference type="GeneID" id="300581240"/>
<accession>A0ABY2GSC3</accession>
<keyword evidence="2" id="KW-1185">Reference proteome</keyword>
<feature type="non-terminal residue" evidence="1">
    <location>
        <position position="1"/>
    </location>
</feature>
<dbReference type="Proteomes" id="UP001642720">
    <property type="component" value="Unassembled WGS sequence"/>
</dbReference>
<comment type="caution">
    <text evidence="1">The sequence shown here is derived from an EMBL/GenBank/DDBJ whole genome shotgun (WGS) entry which is preliminary data.</text>
</comment>
<dbReference type="EMBL" id="PPTA01000019">
    <property type="protein sequence ID" value="TFA98593.1"/>
    <property type="molecule type" value="Genomic_DNA"/>
</dbReference>
<proteinExistence type="predicted"/>
<organism evidence="1 2">
    <name type="scientific">Trichoderma ghanense</name>
    <dbReference type="NCBI Taxonomy" id="65468"/>
    <lineage>
        <taxon>Eukaryota</taxon>
        <taxon>Fungi</taxon>
        <taxon>Dikarya</taxon>
        <taxon>Ascomycota</taxon>
        <taxon>Pezizomycotina</taxon>
        <taxon>Sordariomycetes</taxon>
        <taxon>Hypocreomycetidae</taxon>
        <taxon>Hypocreales</taxon>
        <taxon>Hypocreaceae</taxon>
        <taxon>Trichoderma</taxon>
    </lineage>
</organism>
<gene>
    <name evidence="1" type="ORF">CCMA1212_009718</name>
</gene>
<evidence type="ECO:0000313" key="1">
    <source>
        <dbReference type="EMBL" id="TFA98593.1"/>
    </source>
</evidence>